<protein>
    <submittedName>
        <fullName evidence="2">Uncharacterized protein</fullName>
    </submittedName>
</protein>
<comment type="caution">
    <text evidence="2">The sequence shown here is derived from an EMBL/GenBank/DDBJ whole genome shotgun (WGS) entry which is preliminary data.</text>
</comment>
<accession>A0A7C4EJW1</accession>
<dbReference type="SUPFAM" id="SSF56300">
    <property type="entry name" value="Metallo-dependent phosphatases"/>
    <property type="match status" value="1"/>
</dbReference>
<dbReference type="Gene3D" id="3.60.21.10">
    <property type="match status" value="1"/>
</dbReference>
<reference evidence="2" key="1">
    <citation type="journal article" date="2020" name="mSystems">
        <title>Genome- and Community-Level Interaction Insights into Carbon Utilization and Element Cycling Functions of Hydrothermarchaeota in Hydrothermal Sediment.</title>
        <authorList>
            <person name="Zhou Z."/>
            <person name="Liu Y."/>
            <person name="Xu W."/>
            <person name="Pan J."/>
            <person name="Luo Z.H."/>
            <person name="Li M."/>
        </authorList>
    </citation>
    <scope>NUCLEOTIDE SEQUENCE [LARGE SCALE GENOMIC DNA]</scope>
    <source>
        <strain evidence="2">SpSt-413</strain>
    </source>
</reference>
<evidence type="ECO:0000313" key="2">
    <source>
        <dbReference type="EMBL" id="HGG93309.1"/>
    </source>
</evidence>
<feature type="region of interest" description="Disordered" evidence="1">
    <location>
        <begin position="223"/>
        <end position="249"/>
    </location>
</feature>
<dbReference type="InterPro" id="IPR029052">
    <property type="entry name" value="Metallo-depent_PP-like"/>
</dbReference>
<dbReference type="AlphaFoldDB" id="A0A7C4EJW1"/>
<proteinExistence type="predicted"/>
<sequence>MRAVDAGKQKPLFIAGAYEFISDDGHEHALPQAYAPLVKAYDMLRYDAGVLSPAEAKNFADMKIAGPQGWLTLEAKAPVVKMLTTNIGKVAVVFLPVGKKPGDGPTPDQEQAIARALKDARSQARLVVGVSPWGVQAESDYLENAKPDLDVLLGSGSGVGFSAKPAQASRVLWMHTYSKGKAIYTVDLLALPGEKGFKWELGTNYLTQAVVLDDTYTPDQAMTGLLADVPDPGDKKDAQEPGKQTGPAN</sequence>
<dbReference type="EMBL" id="DSRP01000713">
    <property type="protein sequence ID" value="HGG93309.1"/>
    <property type="molecule type" value="Genomic_DNA"/>
</dbReference>
<name>A0A7C4EJW1_9BACT</name>
<gene>
    <name evidence="2" type="ORF">ENR59_10230</name>
</gene>
<organism evidence="2">
    <name type="scientific">Fundidesulfovibrio putealis</name>
    <dbReference type="NCBI Taxonomy" id="270496"/>
    <lineage>
        <taxon>Bacteria</taxon>
        <taxon>Pseudomonadati</taxon>
        <taxon>Thermodesulfobacteriota</taxon>
        <taxon>Desulfovibrionia</taxon>
        <taxon>Desulfovibrionales</taxon>
        <taxon>Desulfovibrionaceae</taxon>
        <taxon>Fundidesulfovibrio</taxon>
    </lineage>
</organism>
<evidence type="ECO:0000256" key="1">
    <source>
        <dbReference type="SAM" id="MobiDB-lite"/>
    </source>
</evidence>